<dbReference type="Pfam" id="PF12704">
    <property type="entry name" value="MacB_PCD"/>
    <property type="match status" value="1"/>
</dbReference>
<feature type="domain" description="ABC3 transporter permease C-terminal" evidence="8">
    <location>
        <begin position="360"/>
        <end position="478"/>
    </location>
</feature>
<dbReference type="PATRIC" id="fig|1423743.5.peg.1381"/>
<comment type="subcellular location">
    <subcellularLocation>
        <location evidence="1">Cell membrane</location>
        <topology evidence="1">Multi-pass membrane protein</topology>
    </subcellularLocation>
</comment>
<dbReference type="GO" id="GO:0005886">
    <property type="term" value="C:plasma membrane"/>
    <property type="evidence" value="ECO:0007669"/>
    <property type="project" value="UniProtKB-SubCell"/>
</dbReference>
<sequence>MSKLKKALRKNIFREFRFSFARFISITMLLALGVFVLIGLKVTGPDMRTTGNNYYTAHKMADAMITSNTGITKADQNYMRKLPHIKTIEFGTRKDAVIKGTDKSIRLSSNTTKLSTNKVVSGRLPKESNEVALSNREKSNYKIGQTIQLVNNKGKANISGLKNTTYKVVGFVTSSDYLKKENLGVTSAGTGQLATFGIVNRRAFSSKQPTVARISYDNVHGNSYSSAYENQVQKNVDNTEKRLNDRAKKRHAQIKAAGLAKLDTAQTRLNQQKQKLSQTKNQLKAASAQAVQRSQLKAAQKQVAANQAKLQKAQSKLTTQRQTLTNLPAITYQIQSRNDYNEGYNQFGEDAKRIDVLSNTFPIIFFAVAILVSLTTMSRMAEEKRQEIGTLRALGYSKFDTLKIFLIYGTASGLLGSALGAWLGTGLLPRRIFAAYAANFVIPNFQTPPSGFWISLSIIISLLCTIAPAVWSAFLMLKDQPAVLMLPKPPKSGSKVLLERMPFIWNHLSFNYKVTIRNLARYKERMFMTILGVLGCTALLITGFGIRDSLNGIVDTQYKDIIHYDVIGVYNPDAAQNKKADYLKTVDDLAGVKHDTTVYYESVTSRPKRIDHNQNISMIVPKSTTNFNQFVTLRNPSTKKTLRLTDNGVVITQKLATLSHIKVGDYLMVKNANGDKHRVSVSGITEMYAGHSLYMSPAYYHKVFGHSVNYNAKMLMLKDRSAKNIDRVSRELTRQDASITAIQSDDAKATINNILSGLNHLVLIIIVAASMLAFVVLFTLTNINVSERIRELSTIKVLGFYPMEVVMYVYRETFILSLAGVLLGFIGGAWLHNYIMQTLPPETAMADLTLLWTNFTTSGVMTLIFSIIVMAIMAYKINRVDMLGALKSVD</sequence>
<name>A0A0R1W6B4_9LACO</name>
<keyword evidence="4 7" id="KW-1133">Transmembrane helix</keyword>
<accession>A0A0R1W6B4</accession>
<proteinExistence type="predicted"/>
<feature type="transmembrane region" description="Helical" evidence="7">
    <location>
        <begin position="361"/>
        <end position="381"/>
    </location>
</feature>
<feature type="transmembrane region" description="Helical" evidence="7">
    <location>
        <begin position="526"/>
        <end position="546"/>
    </location>
</feature>
<keyword evidence="5 7" id="KW-0472">Membrane</keyword>
<keyword evidence="11" id="KW-1185">Reference proteome</keyword>
<dbReference type="EMBL" id="AZFY01000022">
    <property type="protein sequence ID" value="KRM11476.1"/>
    <property type="molecule type" value="Genomic_DNA"/>
</dbReference>
<dbReference type="InterPro" id="IPR003838">
    <property type="entry name" value="ABC3_permease_C"/>
</dbReference>
<evidence type="ECO:0000256" key="3">
    <source>
        <dbReference type="ARBA" id="ARBA00022692"/>
    </source>
</evidence>
<dbReference type="PANTHER" id="PTHR30287">
    <property type="entry name" value="MEMBRANE COMPONENT OF PREDICTED ABC SUPERFAMILY METABOLITE UPTAKE TRANSPORTER"/>
    <property type="match status" value="1"/>
</dbReference>
<evidence type="ECO:0000313" key="10">
    <source>
        <dbReference type="EMBL" id="KRM11476.1"/>
    </source>
</evidence>
<evidence type="ECO:0000259" key="9">
    <source>
        <dbReference type="Pfam" id="PF12704"/>
    </source>
</evidence>
<keyword evidence="2" id="KW-1003">Cell membrane</keyword>
<evidence type="ECO:0000256" key="5">
    <source>
        <dbReference type="ARBA" id="ARBA00023136"/>
    </source>
</evidence>
<evidence type="ECO:0000256" key="4">
    <source>
        <dbReference type="ARBA" id="ARBA00022989"/>
    </source>
</evidence>
<evidence type="ECO:0000313" key="11">
    <source>
        <dbReference type="Proteomes" id="UP000051966"/>
    </source>
</evidence>
<feature type="domain" description="ABC3 transporter permease C-terminal" evidence="8">
    <location>
        <begin position="764"/>
        <end position="879"/>
    </location>
</feature>
<feature type="transmembrane region" description="Helical" evidence="7">
    <location>
        <begin position="20"/>
        <end position="40"/>
    </location>
</feature>
<evidence type="ECO:0000256" key="2">
    <source>
        <dbReference type="ARBA" id="ARBA00022475"/>
    </source>
</evidence>
<protein>
    <submittedName>
        <fullName evidence="10">ABC superfamily ATP binding cassette transporter, membrane protein</fullName>
    </submittedName>
</protein>
<feature type="transmembrane region" description="Helical" evidence="7">
    <location>
        <begin position="452"/>
        <end position="477"/>
    </location>
</feature>
<comment type="caution">
    <text evidence="10">The sequence shown here is derived from an EMBL/GenBank/DDBJ whole genome shotgun (WGS) entry which is preliminary data.</text>
</comment>
<dbReference type="InterPro" id="IPR038766">
    <property type="entry name" value="Membrane_comp_ABC_pdt"/>
</dbReference>
<feature type="coiled-coil region" evidence="6">
    <location>
        <begin position="259"/>
        <end position="316"/>
    </location>
</feature>
<evidence type="ECO:0000256" key="6">
    <source>
        <dbReference type="SAM" id="Coils"/>
    </source>
</evidence>
<organism evidence="10 11">
    <name type="scientific">Lentilactobacillus farraginis DSM 18382 = JCM 14108</name>
    <dbReference type="NCBI Taxonomy" id="1423743"/>
    <lineage>
        <taxon>Bacteria</taxon>
        <taxon>Bacillati</taxon>
        <taxon>Bacillota</taxon>
        <taxon>Bacilli</taxon>
        <taxon>Lactobacillales</taxon>
        <taxon>Lactobacillaceae</taxon>
        <taxon>Lentilactobacillus</taxon>
    </lineage>
</organism>
<dbReference type="AlphaFoldDB" id="A0A0R1W6B4"/>
<reference evidence="10 11" key="1">
    <citation type="journal article" date="2015" name="Genome Announc.">
        <title>Expanding the biotechnology potential of lactobacilli through comparative genomics of 213 strains and associated genera.</title>
        <authorList>
            <person name="Sun Z."/>
            <person name="Harris H.M."/>
            <person name="McCann A."/>
            <person name="Guo C."/>
            <person name="Argimon S."/>
            <person name="Zhang W."/>
            <person name="Yang X."/>
            <person name="Jeffery I.B."/>
            <person name="Cooney J.C."/>
            <person name="Kagawa T.F."/>
            <person name="Liu W."/>
            <person name="Song Y."/>
            <person name="Salvetti E."/>
            <person name="Wrobel A."/>
            <person name="Rasinkangas P."/>
            <person name="Parkhill J."/>
            <person name="Rea M.C."/>
            <person name="O'Sullivan O."/>
            <person name="Ritari J."/>
            <person name="Douillard F.P."/>
            <person name="Paul Ross R."/>
            <person name="Yang R."/>
            <person name="Briner A.E."/>
            <person name="Felis G.E."/>
            <person name="de Vos W.M."/>
            <person name="Barrangou R."/>
            <person name="Klaenhammer T.R."/>
            <person name="Caufield P.W."/>
            <person name="Cui Y."/>
            <person name="Zhang H."/>
            <person name="O'Toole P.W."/>
        </authorList>
    </citation>
    <scope>NUCLEOTIDE SEQUENCE [LARGE SCALE GENOMIC DNA]</scope>
    <source>
        <strain evidence="10 11">DSM 18382</strain>
    </source>
</reference>
<keyword evidence="3 7" id="KW-0812">Transmembrane</keyword>
<dbReference type="PANTHER" id="PTHR30287:SF1">
    <property type="entry name" value="INNER MEMBRANE PROTEIN"/>
    <property type="match status" value="1"/>
</dbReference>
<keyword evidence="6" id="KW-0175">Coiled coil</keyword>
<feature type="transmembrane region" description="Helical" evidence="7">
    <location>
        <begin position="761"/>
        <end position="780"/>
    </location>
</feature>
<feature type="domain" description="MacB-like periplasmic core" evidence="9">
    <location>
        <begin position="527"/>
        <end position="734"/>
    </location>
</feature>
<feature type="transmembrane region" description="Helical" evidence="7">
    <location>
        <begin position="813"/>
        <end position="831"/>
    </location>
</feature>
<dbReference type="Pfam" id="PF02687">
    <property type="entry name" value="FtsX"/>
    <property type="match status" value="2"/>
</dbReference>
<feature type="transmembrane region" description="Helical" evidence="7">
    <location>
        <begin position="402"/>
        <end position="423"/>
    </location>
</feature>
<dbReference type="InterPro" id="IPR025857">
    <property type="entry name" value="MacB_PCD"/>
</dbReference>
<dbReference type="RefSeq" id="WP_235807058.1">
    <property type="nucleotide sequence ID" value="NZ_AZFY01000022.1"/>
</dbReference>
<evidence type="ECO:0000256" key="7">
    <source>
        <dbReference type="SAM" id="Phobius"/>
    </source>
</evidence>
<gene>
    <name evidence="10" type="ORF">FD41_GL001329</name>
</gene>
<feature type="transmembrane region" description="Helical" evidence="7">
    <location>
        <begin position="851"/>
        <end position="875"/>
    </location>
</feature>
<evidence type="ECO:0000259" key="8">
    <source>
        <dbReference type="Pfam" id="PF02687"/>
    </source>
</evidence>
<dbReference type="Proteomes" id="UP000051966">
    <property type="component" value="Unassembled WGS sequence"/>
</dbReference>
<evidence type="ECO:0000256" key="1">
    <source>
        <dbReference type="ARBA" id="ARBA00004651"/>
    </source>
</evidence>